<dbReference type="GO" id="GO:0031667">
    <property type="term" value="P:response to nutrient levels"/>
    <property type="evidence" value="ECO:0007669"/>
    <property type="project" value="EnsemblPlants"/>
</dbReference>
<protein>
    <submittedName>
        <fullName evidence="2">Uncharacterized protein</fullName>
    </submittedName>
</protein>
<dbReference type="EMBL" id="KQ483506">
    <property type="protein sequence ID" value="KYP48187.1"/>
    <property type="molecule type" value="Genomic_DNA"/>
</dbReference>
<dbReference type="AlphaFoldDB" id="A0A151S0C5"/>
<dbReference type="STRING" id="3821.A0A151S0C5"/>
<evidence type="ECO:0000256" key="1">
    <source>
        <dbReference type="SAM" id="MobiDB-lite"/>
    </source>
</evidence>
<reference evidence="2" key="1">
    <citation type="journal article" date="2012" name="Nat. Biotechnol.">
        <title>Draft genome sequence of pigeonpea (Cajanus cajan), an orphan legume crop of resource-poor farmers.</title>
        <authorList>
            <person name="Varshney R.K."/>
            <person name="Chen W."/>
            <person name="Li Y."/>
            <person name="Bharti A.K."/>
            <person name="Saxena R.K."/>
            <person name="Schlueter J.A."/>
            <person name="Donoghue M.T."/>
            <person name="Azam S."/>
            <person name="Fan G."/>
            <person name="Whaley A.M."/>
            <person name="Farmer A.D."/>
            <person name="Sheridan J."/>
            <person name="Iwata A."/>
            <person name="Tuteja R."/>
            <person name="Penmetsa R.V."/>
            <person name="Wu W."/>
            <person name="Upadhyaya H.D."/>
            <person name="Yang S.P."/>
            <person name="Shah T."/>
            <person name="Saxena K.B."/>
            <person name="Michael T."/>
            <person name="McCombie W.R."/>
            <person name="Yang B."/>
            <person name="Zhang G."/>
            <person name="Yang H."/>
            <person name="Wang J."/>
            <person name="Spillane C."/>
            <person name="Cook D.R."/>
            <person name="May G.D."/>
            <person name="Xu X."/>
            <person name="Jackson S.A."/>
        </authorList>
    </citation>
    <scope>NUCLEOTIDE SEQUENCE [LARGE SCALE GENOMIC DNA]</scope>
</reference>
<evidence type="ECO:0000313" key="2">
    <source>
        <dbReference type="EMBL" id="KYP48187.1"/>
    </source>
</evidence>
<dbReference type="NCBIfam" id="TIGR01615">
    <property type="entry name" value="A_thal_3542"/>
    <property type="match status" value="1"/>
</dbReference>
<sequence length="282" mass="31417">MLPFTTKKRVTHPFDDEARARLVGADHRSPSSGDSDADNNLSLSYLVHSFLEQHSNSGEEEDSPIHDSDWDRVDSLDDSPDSVSDSPSPSLAISRNAIADPYMNTLIAHVSEALERFAFLRERNAALLRQSVAAFLRERRHDAAVCDASGGSHEFIDVVHSGEATRRYFVDLDFRAQVEIARPTRRFAEALAAVPAVFVGRAEELKRSVSIVCDAARRCFKSRGLPVPPWRKNRFMQRKWFGPSRPTANPVQVPRALNNGVCCRFVGFDDVVLEGGVVVRTK</sequence>
<keyword evidence="3" id="KW-1185">Reference proteome</keyword>
<feature type="compositionally biased region" description="Basic and acidic residues" evidence="1">
    <location>
        <begin position="63"/>
        <end position="75"/>
    </location>
</feature>
<dbReference type="PANTHER" id="PTHR31579:SF43">
    <property type="entry name" value="DUF506 FAMILY PROTEIN"/>
    <property type="match status" value="1"/>
</dbReference>
<dbReference type="PANTHER" id="PTHR31579">
    <property type="entry name" value="OS03G0796600 PROTEIN"/>
    <property type="match status" value="1"/>
</dbReference>
<feature type="compositionally biased region" description="Polar residues" evidence="1">
    <location>
        <begin position="30"/>
        <end position="40"/>
    </location>
</feature>
<feature type="compositionally biased region" description="Basic and acidic residues" evidence="1">
    <location>
        <begin position="12"/>
        <end position="29"/>
    </location>
</feature>
<dbReference type="InterPro" id="IPR006502">
    <property type="entry name" value="PDDEXK-like"/>
</dbReference>
<gene>
    <name evidence="2" type="ORF">KK1_030139</name>
</gene>
<feature type="compositionally biased region" description="Low complexity" evidence="1">
    <location>
        <begin position="81"/>
        <end position="90"/>
    </location>
</feature>
<feature type="region of interest" description="Disordered" evidence="1">
    <location>
        <begin position="1"/>
        <end position="40"/>
    </location>
</feature>
<dbReference type="OrthoDB" id="548115at2759"/>
<feature type="region of interest" description="Disordered" evidence="1">
    <location>
        <begin position="53"/>
        <end position="90"/>
    </location>
</feature>
<name>A0A151S0C5_CAJCA</name>
<feature type="compositionally biased region" description="Basic residues" evidence="1">
    <location>
        <begin position="1"/>
        <end position="11"/>
    </location>
</feature>
<dbReference type="Gramene" id="C.cajan_34209.t">
    <property type="protein sequence ID" value="C.cajan_34209.t.cds1"/>
    <property type="gene ID" value="C.cajan_34209"/>
</dbReference>
<dbReference type="OMA" id="GMDVIKC"/>
<evidence type="ECO:0000313" key="3">
    <source>
        <dbReference type="Proteomes" id="UP000075243"/>
    </source>
</evidence>
<proteinExistence type="predicted"/>
<dbReference type="Proteomes" id="UP000075243">
    <property type="component" value="Unassembled WGS sequence"/>
</dbReference>
<accession>A0A151S0C5</accession>
<organism evidence="2 3">
    <name type="scientific">Cajanus cajan</name>
    <name type="common">Pigeon pea</name>
    <name type="synonym">Cajanus indicus</name>
    <dbReference type="NCBI Taxonomy" id="3821"/>
    <lineage>
        <taxon>Eukaryota</taxon>
        <taxon>Viridiplantae</taxon>
        <taxon>Streptophyta</taxon>
        <taxon>Embryophyta</taxon>
        <taxon>Tracheophyta</taxon>
        <taxon>Spermatophyta</taxon>
        <taxon>Magnoliopsida</taxon>
        <taxon>eudicotyledons</taxon>
        <taxon>Gunneridae</taxon>
        <taxon>Pentapetalae</taxon>
        <taxon>rosids</taxon>
        <taxon>fabids</taxon>
        <taxon>Fabales</taxon>
        <taxon>Fabaceae</taxon>
        <taxon>Papilionoideae</taxon>
        <taxon>50 kb inversion clade</taxon>
        <taxon>NPAAA clade</taxon>
        <taxon>indigoferoid/millettioid clade</taxon>
        <taxon>Phaseoleae</taxon>
        <taxon>Cajanus</taxon>
    </lineage>
</organism>
<dbReference type="Pfam" id="PF04720">
    <property type="entry name" value="PDDEXK_6"/>
    <property type="match status" value="1"/>
</dbReference>